<dbReference type="Proteomes" id="UP000215506">
    <property type="component" value="Unassembled WGS sequence"/>
</dbReference>
<protein>
    <recommendedName>
        <fullName evidence="4">CARDB domain-containing protein</fullName>
    </recommendedName>
</protein>
<feature type="signal peptide" evidence="1">
    <location>
        <begin position="1"/>
        <end position="16"/>
    </location>
</feature>
<dbReference type="RefSeq" id="WP_094026063.1">
    <property type="nucleotide sequence ID" value="NZ_NGAF01000007.1"/>
</dbReference>
<evidence type="ECO:0000256" key="1">
    <source>
        <dbReference type="SAM" id="SignalP"/>
    </source>
</evidence>
<dbReference type="AlphaFoldDB" id="A0A231H633"/>
<feature type="chain" id="PRO_5039165954" description="CARDB domain-containing protein" evidence="1">
    <location>
        <begin position="17"/>
        <end position="134"/>
    </location>
</feature>
<proteinExistence type="predicted"/>
<gene>
    <name evidence="2" type="ORF">B7C42_03851</name>
</gene>
<name>A0A231H633_9NOCA</name>
<keyword evidence="1" id="KW-0732">Signal</keyword>
<evidence type="ECO:0000313" key="3">
    <source>
        <dbReference type="Proteomes" id="UP000215506"/>
    </source>
</evidence>
<reference evidence="2 3" key="1">
    <citation type="submission" date="2017-07" db="EMBL/GenBank/DDBJ databases">
        <title>First draft Genome Sequence of Nocardia cerradoensis isolated from human infection.</title>
        <authorList>
            <person name="Carrasco G."/>
        </authorList>
    </citation>
    <scope>NUCLEOTIDE SEQUENCE [LARGE SCALE GENOMIC DNA]</scope>
    <source>
        <strain evidence="2 3">CNM20130759</strain>
    </source>
</reference>
<dbReference type="EMBL" id="NGAF01000007">
    <property type="protein sequence ID" value="OXR44290.1"/>
    <property type="molecule type" value="Genomic_DNA"/>
</dbReference>
<organism evidence="2 3">
    <name type="scientific">Nocardia cerradoensis</name>
    <dbReference type="NCBI Taxonomy" id="85688"/>
    <lineage>
        <taxon>Bacteria</taxon>
        <taxon>Bacillati</taxon>
        <taxon>Actinomycetota</taxon>
        <taxon>Actinomycetes</taxon>
        <taxon>Mycobacteriales</taxon>
        <taxon>Nocardiaceae</taxon>
        <taxon>Nocardia</taxon>
    </lineage>
</organism>
<evidence type="ECO:0008006" key="4">
    <source>
        <dbReference type="Google" id="ProtNLM"/>
    </source>
</evidence>
<evidence type="ECO:0000313" key="2">
    <source>
        <dbReference type="EMBL" id="OXR44290.1"/>
    </source>
</evidence>
<keyword evidence="3" id="KW-1185">Reference proteome</keyword>
<comment type="caution">
    <text evidence="2">The sequence shown here is derived from an EMBL/GenBank/DDBJ whole genome shotgun (WGS) entry which is preliminary data.</text>
</comment>
<sequence>MTIGRICAVAAGLAMAATTTAGLGVAAHADPAGADVEVYTDCGGALPGFPPPLQVVVRNIGTATAENVTVNYWTPFGPSGSVIKATLAPGEIANYTVGTARTLELITARVTSTTPDANPGNNFVLQPMVCMGSI</sequence>
<accession>A0A231H633</accession>